<gene>
    <name evidence="1" type="ORF">TSAR_007145</name>
</gene>
<sequence>MLICPNRDPVELPLSHRVSDGLNFIPRIFM</sequence>
<keyword evidence="2" id="KW-1185">Reference proteome</keyword>
<protein>
    <submittedName>
        <fullName evidence="1">Uncharacterized protein</fullName>
    </submittedName>
</protein>
<organism evidence="1 2">
    <name type="scientific">Trichomalopsis sarcophagae</name>
    <dbReference type="NCBI Taxonomy" id="543379"/>
    <lineage>
        <taxon>Eukaryota</taxon>
        <taxon>Metazoa</taxon>
        <taxon>Ecdysozoa</taxon>
        <taxon>Arthropoda</taxon>
        <taxon>Hexapoda</taxon>
        <taxon>Insecta</taxon>
        <taxon>Pterygota</taxon>
        <taxon>Neoptera</taxon>
        <taxon>Endopterygota</taxon>
        <taxon>Hymenoptera</taxon>
        <taxon>Apocrita</taxon>
        <taxon>Proctotrupomorpha</taxon>
        <taxon>Chalcidoidea</taxon>
        <taxon>Pteromalidae</taxon>
        <taxon>Pteromalinae</taxon>
        <taxon>Trichomalopsis</taxon>
    </lineage>
</organism>
<evidence type="ECO:0000313" key="2">
    <source>
        <dbReference type="Proteomes" id="UP000215335"/>
    </source>
</evidence>
<dbReference type="AlphaFoldDB" id="A0A232FFZ0"/>
<dbReference type="Proteomes" id="UP000215335">
    <property type="component" value="Unassembled WGS sequence"/>
</dbReference>
<evidence type="ECO:0000313" key="1">
    <source>
        <dbReference type="EMBL" id="OXU29674.1"/>
    </source>
</evidence>
<proteinExistence type="predicted"/>
<accession>A0A232FFZ0</accession>
<comment type="caution">
    <text evidence="1">The sequence shown here is derived from an EMBL/GenBank/DDBJ whole genome shotgun (WGS) entry which is preliminary data.</text>
</comment>
<dbReference type="EMBL" id="NNAY01000257">
    <property type="protein sequence ID" value="OXU29674.1"/>
    <property type="molecule type" value="Genomic_DNA"/>
</dbReference>
<name>A0A232FFZ0_9HYME</name>
<reference evidence="1 2" key="1">
    <citation type="journal article" date="2017" name="Curr. Biol.">
        <title>The Evolution of Venom by Co-option of Single-Copy Genes.</title>
        <authorList>
            <person name="Martinson E.O."/>
            <person name="Mrinalini"/>
            <person name="Kelkar Y.D."/>
            <person name="Chang C.H."/>
            <person name="Werren J.H."/>
        </authorList>
    </citation>
    <scope>NUCLEOTIDE SEQUENCE [LARGE SCALE GENOMIC DNA]</scope>
    <source>
        <strain evidence="1 2">Alberta</strain>
        <tissue evidence="1">Whole body</tissue>
    </source>
</reference>